<reference evidence="3 4" key="1">
    <citation type="submission" date="2018-09" db="EMBL/GenBank/DDBJ databases">
        <title>Genome sequencing of Nocardioides immobilis CCTCC AB 2017083 for comparison to Nocardioides silvaticus.</title>
        <authorList>
            <person name="Li C."/>
            <person name="Wang G."/>
        </authorList>
    </citation>
    <scope>NUCLEOTIDE SEQUENCE [LARGE SCALE GENOMIC DNA]</scope>
    <source>
        <strain evidence="3 4">CCTCC AB 2017083</strain>
    </source>
</reference>
<dbReference type="PANTHER" id="PTHR48081">
    <property type="entry name" value="AB HYDROLASE SUPERFAMILY PROTEIN C4A8.06C"/>
    <property type="match status" value="1"/>
</dbReference>
<dbReference type="AlphaFoldDB" id="A0A417XWW6"/>
<accession>A0A417XWW6</accession>
<dbReference type="RefSeq" id="WP_118927281.1">
    <property type="nucleotide sequence ID" value="NZ_QXGH01000027.1"/>
</dbReference>
<keyword evidence="4" id="KW-1185">Reference proteome</keyword>
<feature type="domain" description="BD-FAE-like" evidence="2">
    <location>
        <begin position="24"/>
        <end position="209"/>
    </location>
</feature>
<dbReference type="InterPro" id="IPR029058">
    <property type="entry name" value="AB_hydrolase_fold"/>
</dbReference>
<sequence length="252" mass="26530">MEVRQAYGEDPNQFGELRVPAGEPRGVVVVVHGGFWRSRYDLSLGQPLARDLTERGWVTWNLEYRRVGPGPGGGGGVPATFDDIATGIDHLARLADDGLLPRRALDRVVGLGHSAGGHLVAWAAGRGRHAPWGPPLVPLTHVVGQAPVMDLVAASRDRLGDGAVEAFLGHTPGPEDAALDPTQQLPLDVPVWCVHAPDDDVVPFSQSTDYVARASAAGATAELVEVTGGHFGVVDGSHPAWAAVRSIIDGVR</sequence>
<name>A0A417XWW6_9ACTN</name>
<keyword evidence="1 3" id="KW-0378">Hydrolase</keyword>
<proteinExistence type="predicted"/>
<dbReference type="GO" id="GO:0016787">
    <property type="term" value="F:hydrolase activity"/>
    <property type="evidence" value="ECO:0007669"/>
    <property type="project" value="UniProtKB-KW"/>
</dbReference>
<evidence type="ECO:0000313" key="3">
    <source>
        <dbReference type="EMBL" id="RHW24978.1"/>
    </source>
</evidence>
<dbReference type="SUPFAM" id="SSF53474">
    <property type="entry name" value="alpha/beta-Hydrolases"/>
    <property type="match status" value="1"/>
</dbReference>
<dbReference type="EMBL" id="QXGH01000027">
    <property type="protein sequence ID" value="RHW24978.1"/>
    <property type="molecule type" value="Genomic_DNA"/>
</dbReference>
<dbReference type="InterPro" id="IPR050300">
    <property type="entry name" value="GDXG_lipolytic_enzyme"/>
</dbReference>
<gene>
    <name evidence="3" type="ORF">D0Z08_21265</name>
</gene>
<organism evidence="3 4">
    <name type="scientific">Nocardioides immobilis</name>
    <dbReference type="NCBI Taxonomy" id="2049295"/>
    <lineage>
        <taxon>Bacteria</taxon>
        <taxon>Bacillati</taxon>
        <taxon>Actinomycetota</taxon>
        <taxon>Actinomycetes</taxon>
        <taxon>Propionibacteriales</taxon>
        <taxon>Nocardioidaceae</taxon>
        <taxon>Nocardioides</taxon>
    </lineage>
</organism>
<comment type="caution">
    <text evidence="3">The sequence shown here is derived from an EMBL/GenBank/DDBJ whole genome shotgun (WGS) entry which is preliminary data.</text>
</comment>
<dbReference type="OrthoDB" id="255603at2"/>
<dbReference type="InterPro" id="IPR049492">
    <property type="entry name" value="BD-FAE-like_dom"/>
</dbReference>
<dbReference type="Pfam" id="PF20434">
    <property type="entry name" value="BD-FAE"/>
    <property type="match status" value="1"/>
</dbReference>
<evidence type="ECO:0000256" key="1">
    <source>
        <dbReference type="ARBA" id="ARBA00022801"/>
    </source>
</evidence>
<evidence type="ECO:0000313" key="4">
    <source>
        <dbReference type="Proteomes" id="UP000283644"/>
    </source>
</evidence>
<dbReference type="Proteomes" id="UP000283644">
    <property type="component" value="Unassembled WGS sequence"/>
</dbReference>
<evidence type="ECO:0000259" key="2">
    <source>
        <dbReference type="Pfam" id="PF20434"/>
    </source>
</evidence>
<protein>
    <submittedName>
        <fullName evidence="3">Alpha/beta hydrolase</fullName>
    </submittedName>
</protein>
<dbReference type="Gene3D" id="3.40.50.1820">
    <property type="entry name" value="alpha/beta hydrolase"/>
    <property type="match status" value="1"/>
</dbReference>